<dbReference type="Gene3D" id="1.20.5.1160">
    <property type="entry name" value="Vasodilator-stimulated phosphoprotein"/>
    <property type="match status" value="1"/>
</dbReference>
<reference evidence="5" key="1">
    <citation type="submission" date="2022-10" db="EMBL/GenBank/DDBJ databases">
        <authorList>
            <person name="Chen Y."/>
            <person name="Dougan E. K."/>
            <person name="Chan C."/>
            <person name="Rhodes N."/>
            <person name="Thang M."/>
        </authorList>
    </citation>
    <scope>NUCLEOTIDE SEQUENCE</scope>
</reference>
<feature type="compositionally biased region" description="Basic and acidic residues" evidence="3">
    <location>
        <begin position="80"/>
        <end position="89"/>
    </location>
</feature>
<dbReference type="InterPro" id="IPR011600">
    <property type="entry name" value="Pept_C14_caspase"/>
</dbReference>
<dbReference type="PANTHER" id="PTHR48104">
    <property type="entry name" value="METACASPASE-4"/>
    <property type="match status" value="1"/>
</dbReference>
<evidence type="ECO:0000313" key="8">
    <source>
        <dbReference type="Proteomes" id="UP001152797"/>
    </source>
</evidence>
<name>A0A9P1GJH6_9DINO</name>
<proteinExistence type="inferred from homology"/>
<dbReference type="GO" id="GO:0005737">
    <property type="term" value="C:cytoplasm"/>
    <property type="evidence" value="ECO:0007669"/>
    <property type="project" value="TreeGrafter"/>
</dbReference>
<evidence type="ECO:0000256" key="3">
    <source>
        <dbReference type="SAM" id="MobiDB-lite"/>
    </source>
</evidence>
<dbReference type="Gene3D" id="3.40.50.12660">
    <property type="match status" value="1"/>
</dbReference>
<feature type="coiled-coil region" evidence="2">
    <location>
        <begin position="190"/>
        <end position="217"/>
    </location>
</feature>
<comment type="similarity">
    <text evidence="1">Belongs to the peptidase C14B family.</text>
</comment>
<evidence type="ECO:0000313" key="5">
    <source>
        <dbReference type="EMBL" id="CAI4015343.1"/>
    </source>
</evidence>
<dbReference type="OrthoDB" id="3223806at2759"/>
<comment type="caution">
    <text evidence="5">The sequence shown here is derived from an EMBL/GenBank/DDBJ whole genome shotgun (WGS) entry which is preliminary data.</text>
</comment>
<dbReference type="EMBL" id="CAMXCT020006526">
    <property type="protein sequence ID" value="CAL1168718.1"/>
    <property type="molecule type" value="Genomic_DNA"/>
</dbReference>
<dbReference type="InterPro" id="IPR050452">
    <property type="entry name" value="Metacaspase"/>
</dbReference>
<feature type="compositionally biased region" description="Low complexity" evidence="3">
    <location>
        <begin position="46"/>
        <end position="76"/>
    </location>
</feature>
<dbReference type="PANTHER" id="PTHR48104:SF30">
    <property type="entry name" value="METACASPASE-1"/>
    <property type="match status" value="1"/>
</dbReference>
<keyword evidence="8" id="KW-1185">Reference proteome</keyword>
<dbReference type="EMBL" id="CAMXCT010006526">
    <property type="protein sequence ID" value="CAI4015343.1"/>
    <property type="molecule type" value="Genomic_DNA"/>
</dbReference>
<dbReference type="GO" id="GO:0004197">
    <property type="term" value="F:cysteine-type endopeptidase activity"/>
    <property type="evidence" value="ECO:0007669"/>
    <property type="project" value="InterPro"/>
</dbReference>
<evidence type="ECO:0000313" key="6">
    <source>
        <dbReference type="EMBL" id="CAL1168718.1"/>
    </source>
</evidence>
<reference evidence="6" key="2">
    <citation type="submission" date="2024-04" db="EMBL/GenBank/DDBJ databases">
        <authorList>
            <person name="Chen Y."/>
            <person name="Shah S."/>
            <person name="Dougan E. K."/>
            <person name="Thang M."/>
            <person name="Chan C."/>
        </authorList>
    </citation>
    <scope>NUCLEOTIDE SEQUENCE [LARGE SCALE GENOMIC DNA]</scope>
</reference>
<keyword evidence="2" id="KW-0175">Coiled coil</keyword>
<evidence type="ECO:0000256" key="1">
    <source>
        <dbReference type="ARBA" id="ARBA00009005"/>
    </source>
</evidence>
<evidence type="ECO:0000313" key="7">
    <source>
        <dbReference type="EMBL" id="CAL4802655.1"/>
    </source>
</evidence>
<gene>
    <name evidence="5" type="ORF">C1SCF055_LOCUS40177</name>
</gene>
<protein>
    <submittedName>
        <fullName evidence="7">Metacaspase-1</fullName>
    </submittedName>
</protein>
<feature type="region of interest" description="Disordered" evidence="3">
    <location>
        <begin position="1"/>
        <end position="89"/>
    </location>
</feature>
<dbReference type="Pfam" id="PF00656">
    <property type="entry name" value="Peptidase_C14"/>
    <property type="match status" value="1"/>
</dbReference>
<organism evidence="5">
    <name type="scientific">Cladocopium goreaui</name>
    <dbReference type="NCBI Taxonomy" id="2562237"/>
    <lineage>
        <taxon>Eukaryota</taxon>
        <taxon>Sar</taxon>
        <taxon>Alveolata</taxon>
        <taxon>Dinophyceae</taxon>
        <taxon>Suessiales</taxon>
        <taxon>Symbiodiniaceae</taxon>
        <taxon>Cladocopium</taxon>
    </lineage>
</organism>
<dbReference type="Proteomes" id="UP001152797">
    <property type="component" value="Unassembled WGS sequence"/>
</dbReference>
<dbReference type="AlphaFoldDB" id="A0A9P1GJH6"/>
<sequence length="559" mass="61539">MAMFRAPLAAAVQWSSPTPSRPSAEGAVGRVYSSAGQHTTGGGPGAPAAYACGAAQNLQAAPPSAAPQAQQPATAPNSERGAETEREMERLRKDLRKTEEKANFFRNQVLTLQRQVSSMSSPIMAQQDATALPEELGRLRQDVASLRQELGEERMQRQSLEIQLQSFRNAGFKDPEAMQSAVQSAVHSARQELQGQVESLRQQLSTTQQQLLDSEAAAQAASVARDGASWTSAITVPAGSFPTLMDSSISQGMVVSEVFGVDRDLKSGGPQRALIVGCDYPQKPGTIRAGIVDAMQWYRFFQSRCGFLEKDIRVLADDSHVPVESSMASRDNVLRGLTWLVSNCHPGDQLFFVFCGHGAQVPVYESLDKRLCECALVPTDCIDGKENPRLIRDYEVHQALATLPSGVQVTMIVDGCHAGHPLDRTSDHRFPAIGRGHVDYDKLRHHPVLPRFFELPQWKVQAPSPLALSLLRCQAVLWHACANHQFCVELPIDECPARGVFTYILMSAILKVGIQAPCGQIFQEAQDLTARLKGRWRLQQEMQFAYCQATTEQRPFFRF</sequence>
<accession>A0A9P1GJH6</accession>
<evidence type="ECO:0000256" key="2">
    <source>
        <dbReference type="SAM" id="Coils"/>
    </source>
</evidence>
<dbReference type="EMBL" id="CAMXCT030006526">
    <property type="protein sequence ID" value="CAL4802655.1"/>
    <property type="molecule type" value="Genomic_DNA"/>
</dbReference>
<dbReference type="GO" id="GO:0006508">
    <property type="term" value="P:proteolysis"/>
    <property type="evidence" value="ECO:0007669"/>
    <property type="project" value="InterPro"/>
</dbReference>
<evidence type="ECO:0000259" key="4">
    <source>
        <dbReference type="Pfam" id="PF00656"/>
    </source>
</evidence>
<feature type="domain" description="Peptidase C14 caspase" evidence="4">
    <location>
        <begin position="272"/>
        <end position="525"/>
    </location>
</feature>